<feature type="compositionally biased region" description="Acidic residues" evidence="1">
    <location>
        <begin position="339"/>
        <end position="350"/>
    </location>
</feature>
<proteinExistence type="predicted"/>
<accession>A0A7S2KNJ7</accession>
<organism evidence="2">
    <name type="scientific">Bigelowiella natans</name>
    <name type="common">Pedinomonas minutissima</name>
    <name type="synonym">Chlorarachnion sp. (strain CCMP621)</name>
    <dbReference type="NCBI Taxonomy" id="227086"/>
    <lineage>
        <taxon>Eukaryota</taxon>
        <taxon>Sar</taxon>
        <taxon>Rhizaria</taxon>
        <taxon>Cercozoa</taxon>
        <taxon>Chlorarachniophyceae</taxon>
        <taxon>Bigelowiella</taxon>
    </lineage>
</organism>
<feature type="region of interest" description="Disordered" evidence="1">
    <location>
        <begin position="125"/>
        <end position="158"/>
    </location>
</feature>
<dbReference type="AlphaFoldDB" id="A0A7S2KNJ7"/>
<feature type="compositionally biased region" description="Basic residues" evidence="1">
    <location>
        <begin position="300"/>
        <end position="317"/>
    </location>
</feature>
<evidence type="ECO:0000313" key="2">
    <source>
        <dbReference type="EMBL" id="CAD9580154.1"/>
    </source>
</evidence>
<sequence>MFLSGVASLVGRIATSALVPRPSFFPRYPSHNVQVEILLLYDDTNLQFDKQEGGEGEKFEEKNHHRSTKWQKSAVERYKAIKQKFAKDAAFPGQNLRISLSGASLSSCSGCREAIRRSIRQVEISMTTPMQEDDDDVDSSSSSSSISANKGREAAKEQGTMATVRYLDSASLFHSFGAFSQQRLQGFRGRGKAFSLIVLGGSWKKLLFDGRDRAVVFDDVAIVLDPFEEEEEGQEQEQEHGRRKTMAKNATMRVMPQFGGYACVDRREAPPKAPSPPSSFSPLVAYAALSRMVLGVAPIHRKKKMKERGRKKKKKTMIKAASSRVADPDQNTETRREGNDDEEEEEEEEEDLLLATSGVKNGPFPLQVLESVGSFAEKDAAWRLAILSEFEATTREVKAEFSRLLACMLGETESDQGTSTVIATALVNDGGDAKKWTTSKLAKAEKAFLASLKSDEKLSFLRRWNVYKFKIERTFQFLGQLNFHSSLALIKSAHHDVRELRRVLLDSEKRLHCIGSQKNARSDSPLSRGKVNSATGSQSFSSSSWYLRLFAWLLTRLGFVSIFSLLTLVPLNMFPGLSEFFSILFFGSAHLDSKGRPGIGFRERWGNKEKWY</sequence>
<feature type="region of interest" description="Disordered" evidence="1">
    <location>
        <begin position="516"/>
        <end position="539"/>
    </location>
</feature>
<feature type="region of interest" description="Disordered" evidence="1">
    <location>
        <begin position="300"/>
        <end position="350"/>
    </location>
</feature>
<reference evidence="2" key="1">
    <citation type="submission" date="2021-01" db="EMBL/GenBank/DDBJ databases">
        <authorList>
            <person name="Corre E."/>
            <person name="Pelletier E."/>
            <person name="Niang G."/>
            <person name="Scheremetjew M."/>
            <person name="Finn R."/>
            <person name="Kale V."/>
            <person name="Holt S."/>
            <person name="Cochrane G."/>
            <person name="Meng A."/>
            <person name="Brown T."/>
            <person name="Cohen L."/>
        </authorList>
    </citation>
    <scope>NUCLEOTIDE SEQUENCE</scope>
    <source>
        <strain evidence="2">CCMP1258.1</strain>
    </source>
</reference>
<feature type="compositionally biased region" description="Polar residues" evidence="1">
    <location>
        <begin position="516"/>
        <end position="525"/>
    </location>
</feature>
<protein>
    <submittedName>
        <fullName evidence="2">Uncharacterized protein</fullName>
    </submittedName>
</protein>
<name>A0A7S2KNJ7_BIGNA</name>
<gene>
    <name evidence="2" type="ORF">BIGN1055_LOCUS990</name>
</gene>
<evidence type="ECO:0000256" key="1">
    <source>
        <dbReference type="SAM" id="MobiDB-lite"/>
    </source>
</evidence>
<dbReference type="EMBL" id="HBHA01001564">
    <property type="protein sequence ID" value="CAD9580154.1"/>
    <property type="molecule type" value="Transcribed_RNA"/>
</dbReference>